<dbReference type="PROSITE" id="PS51253">
    <property type="entry name" value="HTH_CENPB"/>
    <property type="match status" value="1"/>
</dbReference>
<dbReference type="InterPro" id="IPR004875">
    <property type="entry name" value="DDE_SF_endonuclease_dom"/>
</dbReference>
<proteinExistence type="predicted"/>
<dbReference type="Gene3D" id="1.10.10.60">
    <property type="entry name" value="Homeodomain-like"/>
    <property type="match status" value="1"/>
</dbReference>
<dbReference type="GO" id="GO:0003677">
    <property type="term" value="F:DNA binding"/>
    <property type="evidence" value="ECO:0007669"/>
    <property type="project" value="UniProtKB-KW"/>
</dbReference>
<sequence>MAAQPQMSTKALETLKAGLAKLKEQVKARRESLLEHLREKKTISDADEQWLDHEGNLVDEEKVLEVLENASDYERGLERLSTQDQTLVEKLKELGGGFAKKAAGNKRKRPENRKVVPQAQKKKALPVFTKKENATVKQKVEILDWHHAQGPKFSQGKTAAHWDRTYPNLRMKQPLVSAWIKDEDKIRKQYAEEQSRGREGNIKRVRQTEHPEVNEMLELWVQKAMSDGLHVSGEILRQKWTRFADMKCIPKDERLELSDGWLAALKKRCGLRSLKRHGEAGSADPNEIEHERQRLRDLIAKHKYQLNDIFNMDETGHFWGMPPDRGLMDKQMSGVKADKKRLTYAFTANASGTEKFPPFIIGKAKQPRAFQKKTGADLGFYYRNNAKAWMTTVLYQEWILDWDAQLRLSGRKVLLLQDNFSAHNPPDDLTNIRVENFSPNLTAHVQPLDAGIIRCFKAHYRSRFMNRAIDRYDSGVTPADIYSINILESMRMADAAWKEVDTTTIRNCWRKSGILPDTLINSAPTTAPAPSLPISSLVNNDPADAAIFAAEREVLTSLSHLEAIGVLQPHNRMDLAEILNPQNENLMYDDGTDQDIFDAVLARREAEEDIEGNGGDDSDDVEARPSRREALLAASTLRTFVSDIDEPFARKLEAILSSFGRQTRLDEFKSLKPSAIPDYFSSRSS</sequence>
<name>A0A8H5MAC2_9AGAR</name>
<dbReference type="Pfam" id="PF03221">
    <property type="entry name" value="HTH_Tnp_Tc5"/>
    <property type="match status" value="1"/>
</dbReference>
<dbReference type="PANTHER" id="PTHR19303:SF73">
    <property type="entry name" value="PROTEIN PDC2"/>
    <property type="match status" value="1"/>
</dbReference>
<evidence type="ECO:0000313" key="4">
    <source>
        <dbReference type="EMBL" id="KAF5386708.1"/>
    </source>
</evidence>
<dbReference type="PANTHER" id="PTHR19303">
    <property type="entry name" value="TRANSPOSON"/>
    <property type="match status" value="1"/>
</dbReference>
<dbReference type="GO" id="GO:0005634">
    <property type="term" value="C:nucleus"/>
    <property type="evidence" value="ECO:0007669"/>
    <property type="project" value="TreeGrafter"/>
</dbReference>
<dbReference type="SMART" id="SM00674">
    <property type="entry name" value="CENPB"/>
    <property type="match status" value="1"/>
</dbReference>
<comment type="caution">
    <text evidence="4">The sequence shown here is derived from an EMBL/GenBank/DDBJ whole genome shotgun (WGS) entry which is preliminary data.</text>
</comment>
<dbReference type="Pfam" id="PF03184">
    <property type="entry name" value="DDE_1"/>
    <property type="match status" value="1"/>
</dbReference>
<dbReference type="OrthoDB" id="162969at2759"/>
<keyword evidence="2" id="KW-0175">Coiled coil</keyword>
<dbReference type="SUPFAM" id="SSF46689">
    <property type="entry name" value="Homeodomain-like"/>
    <property type="match status" value="1"/>
</dbReference>
<evidence type="ECO:0000256" key="2">
    <source>
        <dbReference type="SAM" id="Coils"/>
    </source>
</evidence>
<gene>
    <name evidence="4" type="ORF">D9615_002070</name>
</gene>
<dbReference type="Proteomes" id="UP000565441">
    <property type="component" value="Unassembled WGS sequence"/>
</dbReference>
<reference evidence="4 5" key="1">
    <citation type="journal article" date="2020" name="ISME J.">
        <title>Uncovering the hidden diversity of litter-decomposition mechanisms in mushroom-forming fungi.</title>
        <authorList>
            <person name="Floudas D."/>
            <person name="Bentzer J."/>
            <person name="Ahren D."/>
            <person name="Johansson T."/>
            <person name="Persson P."/>
            <person name="Tunlid A."/>
        </authorList>
    </citation>
    <scope>NUCLEOTIDE SEQUENCE [LARGE SCALE GENOMIC DNA]</scope>
    <source>
        <strain evidence="4 5">CBS 661.87</strain>
    </source>
</reference>
<dbReference type="AlphaFoldDB" id="A0A8H5MAC2"/>
<dbReference type="InterPro" id="IPR006600">
    <property type="entry name" value="HTH_CenpB_DNA-bd_dom"/>
</dbReference>
<dbReference type="EMBL" id="JAACJP010000002">
    <property type="protein sequence ID" value="KAF5386708.1"/>
    <property type="molecule type" value="Genomic_DNA"/>
</dbReference>
<evidence type="ECO:0000313" key="5">
    <source>
        <dbReference type="Proteomes" id="UP000565441"/>
    </source>
</evidence>
<feature type="domain" description="HTH CENPB-type" evidence="3">
    <location>
        <begin position="201"/>
        <end position="275"/>
    </location>
</feature>
<keyword evidence="5" id="KW-1185">Reference proteome</keyword>
<protein>
    <recommendedName>
        <fullName evidence="3">HTH CENPB-type domain-containing protein</fullName>
    </recommendedName>
</protein>
<accession>A0A8H5MAC2</accession>
<organism evidence="4 5">
    <name type="scientific">Tricholomella constricta</name>
    <dbReference type="NCBI Taxonomy" id="117010"/>
    <lineage>
        <taxon>Eukaryota</taxon>
        <taxon>Fungi</taxon>
        <taxon>Dikarya</taxon>
        <taxon>Basidiomycota</taxon>
        <taxon>Agaricomycotina</taxon>
        <taxon>Agaricomycetes</taxon>
        <taxon>Agaricomycetidae</taxon>
        <taxon>Agaricales</taxon>
        <taxon>Tricholomatineae</taxon>
        <taxon>Lyophyllaceae</taxon>
        <taxon>Tricholomella</taxon>
    </lineage>
</organism>
<dbReference type="InterPro" id="IPR050863">
    <property type="entry name" value="CenT-Element_Derived"/>
</dbReference>
<keyword evidence="1" id="KW-0238">DNA-binding</keyword>
<evidence type="ECO:0000259" key="3">
    <source>
        <dbReference type="PROSITE" id="PS51253"/>
    </source>
</evidence>
<dbReference type="InterPro" id="IPR009057">
    <property type="entry name" value="Homeodomain-like_sf"/>
</dbReference>
<feature type="coiled-coil region" evidence="2">
    <location>
        <begin position="12"/>
        <end position="39"/>
    </location>
</feature>
<evidence type="ECO:0000256" key="1">
    <source>
        <dbReference type="ARBA" id="ARBA00023125"/>
    </source>
</evidence>